<name>A0A316ABS5_9ACTN</name>
<dbReference type="GO" id="GO:0003700">
    <property type="term" value="F:DNA-binding transcription factor activity"/>
    <property type="evidence" value="ECO:0007669"/>
    <property type="project" value="InterPro"/>
</dbReference>
<keyword evidence="1" id="KW-0805">Transcription regulation</keyword>
<dbReference type="GO" id="GO:0003677">
    <property type="term" value="F:DNA binding"/>
    <property type="evidence" value="ECO:0007669"/>
    <property type="project" value="UniProtKB-KW"/>
</dbReference>
<organism evidence="5 6">
    <name type="scientific">Quadrisphaera granulorum</name>
    <dbReference type="NCBI Taxonomy" id="317664"/>
    <lineage>
        <taxon>Bacteria</taxon>
        <taxon>Bacillati</taxon>
        <taxon>Actinomycetota</taxon>
        <taxon>Actinomycetes</taxon>
        <taxon>Kineosporiales</taxon>
        <taxon>Kineosporiaceae</taxon>
        <taxon>Quadrisphaera</taxon>
    </lineage>
</organism>
<dbReference type="PRINTS" id="PR00035">
    <property type="entry name" value="HTHGNTR"/>
</dbReference>
<dbReference type="SUPFAM" id="SSF46785">
    <property type="entry name" value="Winged helix' DNA-binding domain"/>
    <property type="match status" value="1"/>
</dbReference>
<dbReference type="Pfam" id="PF07729">
    <property type="entry name" value="FCD"/>
    <property type="match status" value="1"/>
</dbReference>
<proteinExistence type="predicted"/>
<gene>
    <name evidence="5" type="ORF">BXY45_104149</name>
</gene>
<dbReference type="OrthoDB" id="7989071at2"/>
<dbReference type="PANTHER" id="PTHR43537:SF5">
    <property type="entry name" value="UXU OPERON TRANSCRIPTIONAL REGULATOR"/>
    <property type="match status" value="1"/>
</dbReference>
<sequence>MPSDPSGPDWKPLRRASAHELVIGAIEEQIAAGALTVGDLLPPERELAARLGVSRAGVREAVRVLESHGVLRSRPGVDGGTFVTPVPREALTRFLRLHIALSNFALEDVVDARVVLERASAARAATSHAEDGMTVMREALERMEAPGVSREDFNAADTAFHSGLAEASGSAVSAALTVSIRTALRGLILAAMQRSTSWEAVSDQLRAEHRAIYDAVAAGHGELAAELVERHIRSAADDLHLDPAAPGGRLSPWQ</sequence>
<keyword evidence="6" id="KW-1185">Reference proteome</keyword>
<dbReference type="RefSeq" id="WP_109773295.1">
    <property type="nucleotide sequence ID" value="NZ_QGDQ01000004.1"/>
</dbReference>
<keyword evidence="2" id="KW-0238">DNA-binding</keyword>
<dbReference type="EMBL" id="QGDQ01000004">
    <property type="protein sequence ID" value="PWJ55226.1"/>
    <property type="molecule type" value="Genomic_DNA"/>
</dbReference>
<evidence type="ECO:0000313" key="6">
    <source>
        <dbReference type="Proteomes" id="UP000245469"/>
    </source>
</evidence>
<dbReference type="PROSITE" id="PS50949">
    <property type="entry name" value="HTH_GNTR"/>
    <property type="match status" value="1"/>
</dbReference>
<dbReference type="SUPFAM" id="SSF48008">
    <property type="entry name" value="GntR ligand-binding domain-like"/>
    <property type="match status" value="1"/>
</dbReference>
<evidence type="ECO:0000256" key="1">
    <source>
        <dbReference type="ARBA" id="ARBA00023015"/>
    </source>
</evidence>
<comment type="caution">
    <text evidence="5">The sequence shown here is derived from an EMBL/GenBank/DDBJ whole genome shotgun (WGS) entry which is preliminary data.</text>
</comment>
<protein>
    <submittedName>
        <fullName evidence="5">GntR family transcriptional regulator</fullName>
    </submittedName>
</protein>
<dbReference type="Gene3D" id="1.20.120.530">
    <property type="entry name" value="GntR ligand-binding domain-like"/>
    <property type="match status" value="1"/>
</dbReference>
<dbReference type="SMART" id="SM00895">
    <property type="entry name" value="FCD"/>
    <property type="match status" value="1"/>
</dbReference>
<dbReference type="InterPro" id="IPR036390">
    <property type="entry name" value="WH_DNA-bd_sf"/>
</dbReference>
<evidence type="ECO:0000256" key="3">
    <source>
        <dbReference type="ARBA" id="ARBA00023163"/>
    </source>
</evidence>
<dbReference type="CDD" id="cd07377">
    <property type="entry name" value="WHTH_GntR"/>
    <property type="match status" value="1"/>
</dbReference>
<dbReference type="AlphaFoldDB" id="A0A316ABS5"/>
<dbReference type="InterPro" id="IPR036388">
    <property type="entry name" value="WH-like_DNA-bd_sf"/>
</dbReference>
<accession>A0A316ABS5</accession>
<feature type="domain" description="HTH gntR-type" evidence="4">
    <location>
        <begin position="16"/>
        <end position="86"/>
    </location>
</feature>
<dbReference type="Pfam" id="PF00392">
    <property type="entry name" value="GntR"/>
    <property type="match status" value="1"/>
</dbReference>
<dbReference type="PANTHER" id="PTHR43537">
    <property type="entry name" value="TRANSCRIPTIONAL REGULATOR, GNTR FAMILY"/>
    <property type="match status" value="1"/>
</dbReference>
<evidence type="ECO:0000313" key="5">
    <source>
        <dbReference type="EMBL" id="PWJ55226.1"/>
    </source>
</evidence>
<dbReference type="SMART" id="SM00345">
    <property type="entry name" value="HTH_GNTR"/>
    <property type="match status" value="1"/>
</dbReference>
<reference evidence="5 6" key="1">
    <citation type="submission" date="2018-03" db="EMBL/GenBank/DDBJ databases">
        <title>Genomic Encyclopedia of Archaeal and Bacterial Type Strains, Phase II (KMG-II): from individual species to whole genera.</title>
        <authorList>
            <person name="Goeker M."/>
        </authorList>
    </citation>
    <scope>NUCLEOTIDE SEQUENCE [LARGE SCALE GENOMIC DNA]</scope>
    <source>
        <strain evidence="5 6">DSM 44889</strain>
    </source>
</reference>
<evidence type="ECO:0000256" key="2">
    <source>
        <dbReference type="ARBA" id="ARBA00023125"/>
    </source>
</evidence>
<dbReference type="InterPro" id="IPR011711">
    <property type="entry name" value="GntR_C"/>
</dbReference>
<dbReference type="Gene3D" id="1.10.10.10">
    <property type="entry name" value="Winged helix-like DNA-binding domain superfamily/Winged helix DNA-binding domain"/>
    <property type="match status" value="1"/>
</dbReference>
<evidence type="ECO:0000259" key="4">
    <source>
        <dbReference type="PROSITE" id="PS50949"/>
    </source>
</evidence>
<keyword evidence="3" id="KW-0804">Transcription</keyword>
<dbReference type="Proteomes" id="UP000245469">
    <property type="component" value="Unassembled WGS sequence"/>
</dbReference>
<dbReference type="InterPro" id="IPR000524">
    <property type="entry name" value="Tscrpt_reg_HTH_GntR"/>
</dbReference>
<dbReference type="InterPro" id="IPR008920">
    <property type="entry name" value="TF_FadR/GntR_C"/>
</dbReference>